<name>A0A1C3CX44_9GAMM</name>
<dbReference type="AlphaFoldDB" id="A0A1C3CX44"/>
<organism evidence="2 3">
    <name type="scientific">Acinetobacter celticus</name>
    <dbReference type="NCBI Taxonomy" id="1891224"/>
    <lineage>
        <taxon>Bacteria</taxon>
        <taxon>Pseudomonadati</taxon>
        <taxon>Pseudomonadota</taxon>
        <taxon>Gammaproteobacteria</taxon>
        <taxon>Moraxellales</taxon>
        <taxon>Moraxellaceae</taxon>
        <taxon>Acinetobacter</taxon>
    </lineage>
</organism>
<keyword evidence="3" id="KW-1185">Reference proteome</keyword>
<dbReference type="RefSeq" id="WP_068887304.1">
    <property type="nucleotide sequence ID" value="NZ_CBCRUU010000002.1"/>
</dbReference>
<dbReference type="PROSITE" id="PS00018">
    <property type="entry name" value="EF_HAND_1"/>
    <property type="match status" value="1"/>
</dbReference>
<evidence type="ECO:0000259" key="1">
    <source>
        <dbReference type="SMART" id="SM00867"/>
    </source>
</evidence>
<dbReference type="SUPFAM" id="SSF101874">
    <property type="entry name" value="YceI-like"/>
    <property type="match status" value="1"/>
</dbReference>
<reference evidence="2 3" key="1">
    <citation type="submission" date="2016-07" db="EMBL/GenBank/DDBJ databases">
        <title>Acinetobacter sp. ANC 4603.</title>
        <authorList>
            <person name="Radolfova-Krizova L."/>
            <person name="Nemec A."/>
        </authorList>
    </citation>
    <scope>NUCLEOTIDE SEQUENCE [LARGE SCALE GENOMIC DNA]</scope>
    <source>
        <strain evidence="2 3">ANC 4603</strain>
    </source>
</reference>
<dbReference type="InterPro" id="IPR036761">
    <property type="entry name" value="TTHA0802/YceI-like_sf"/>
</dbReference>
<accession>A0A1C3CX44</accession>
<dbReference type="PANTHER" id="PTHR34406:SF1">
    <property type="entry name" value="PROTEIN YCEI"/>
    <property type="match status" value="1"/>
</dbReference>
<dbReference type="InterPro" id="IPR007372">
    <property type="entry name" value="Lipid/polyisoprenoid-bd_YceI"/>
</dbReference>
<proteinExistence type="predicted"/>
<dbReference type="OrthoDB" id="1247465at2"/>
<protein>
    <recommendedName>
        <fullName evidence="1">Lipid/polyisoprenoid-binding YceI-like domain-containing protein</fullName>
    </recommendedName>
</protein>
<dbReference type="PANTHER" id="PTHR34406">
    <property type="entry name" value="PROTEIN YCEI"/>
    <property type="match status" value="1"/>
</dbReference>
<dbReference type="InterPro" id="IPR018247">
    <property type="entry name" value="EF_Hand_1_Ca_BS"/>
</dbReference>
<dbReference type="Proteomes" id="UP000186553">
    <property type="component" value="Unassembled WGS sequence"/>
</dbReference>
<dbReference type="SMART" id="SM00867">
    <property type="entry name" value="YceI"/>
    <property type="match status" value="1"/>
</dbReference>
<gene>
    <name evidence="2" type="ORF">BBP83_07075</name>
</gene>
<evidence type="ECO:0000313" key="3">
    <source>
        <dbReference type="Proteomes" id="UP000186553"/>
    </source>
</evidence>
<dbReference type="Gene3D" id="2.40.128.110">
    <property type="entry name" value="Lipid/polyisoprenoid-binding, YceI-like"/>
    <property type="match status" value="1"/>
</dbReference>
<evidence type="ECO:0000313" key="2">
    <source>
        <dbReference type="EMBL" id="ODA13199.1"/>
    </source>
</evidence>
<dbReference type="Pfam" id="PF04264">
    <property type="entry name" value="YceI"/>
    <property type="match status" value="1"/>
</dbReference>
<dbReference type="STRING" id="1891224.BBP83_07075"/>
<feature type="domain" description="Lipid/polyisoprenoid-binding YceI-like" evidence="1">
    <location>
        <begin position="28"/>
        <end position="187"/>
    </location>
</feature>
<comment type="caution">
    <text evidence="2">The sequence shown here is derived from an EMBL/GenBank/DDBJ whole genome shotgun (WGS) entry which is preliminary data.</text>
</comment>
<sequence>MNVIKLAQHGLLTGFVVWGLLSSVYAKTWVLTDTSRISFDIKTVGLSAVKGVSNQSQAKLYFDINTPQNASVQVVFPTNSLKFNNPALRAIVLGESFFYSAKYQTATFKSTEFLPQGQDYYTVAGDLTLRGITKPVIFEAMLKPNVSNPKLLDVDASGIINRSDFGMKKAYGGVGEKVNIQLIGQWQVK</sequence>
<dbReference type="EMBL" id="MBDL01000009">
    <property type="protein sequence ID" value="ODA13199.1"/>
    <property type="molecule type" value="Genomic_DNA"/>
</dbReference>